<proteinExistence type="predicted"/>
<comment type="caution">
    <text evidence="1">The sequence shown here is derived from an EMBL/GenBank/DDBJ whole genome shotgun (WGS) entry which is preliminary data.</text>
</comment>
<accession>A0A559GTY6</accession>
<sequence length="76" mass="8914">EQKLKTSAQKGYTGYLINVWSVRDEYLRNRLGDERTLEALRELLGAGFTVKYKLYLSKNIFTGQDFVSNKKIHITW</sequence>
<evidence type="ECO:0000313" key="2">
    <source>
        <dbReference type="Proteomes" id="UP000315060"/>
    </source>
</evidence>
<evidence type="ECO:0000313" key="1">
    <source>
        <dbReference type="EMBL" id="TVX66755.1"/>
    </source>
</evidence>
<dbReference type="AlphaFoldDB" id="A0A559GTY6"/>
<name>A0A559GTY6_STREE</name>
<dbReference type="EMBL" id="VMYC01000221">
    <property type="protein sequence ID" value="TVX66755.1"/>
    <property type="molecule type" value="Genomic_DNA"/>
</dbReference>
<gene>
    <name evidence="1" type="ORF">AZJ28_10805</name>
</gene>
<protein>
    <submittedName>
        <fullName evidence="1">Uncharacterized protein</fullName>
    </submittedName>
</protein>
<feature type="non-terminal residue" evidence="1">
    <location>
        <position position="1"/>
    </location>
</feature>
<reference evidence="1 2" key="1">
    <citation type="submission" date="2019-07" db="EMBL/GenBank/DDBJ databases">
        <authorList>
            <person name="Mohale T."/>
        </authorList>
    </citation>
    <scope>NUCLEOTIDE SEQUENCE [LARGE SCALE GENOMIC DNA]</scope>
    <source>
        <strain evidence="1 2">NTPn 59</strain>
    </source>
</reference>
<organism evidence="1 2">
    <name type="scientific">Streptococcus pneumoniae</name>
    <dbReference type="NCBI Taxonomy" id="1313"/>
    <lineage>
        <taxon>Bacteria</taxon>
        <taxon>Bacillati</taxon>
        <taxon>Bacillota</taxon>
        <taxon>Bacilli</taxon>
        <taxon>Lactobacillales</taxon>
        <taxon>Streptococcaceae</taxon>
        <taxon>Streptococcus</taxon>
    </lineage>
</organism>
<dbReference type="Proteomes" id="UP000315060">
    <property type="component" value="Unassembled WGS sequence"/>
</dbReference>